<dbReference type="PANTHER" id="PTHR30600:SF10">
    <property type="entry name" value="BLL6722 PROTEIN"/>
    <property type="match status" value="1"/>
</dbReference>
<evidence type="ECO:0000256" key="7">
    <source>
        <dbReference type="PROSITE-ProRule" id="PRU00433"/>
    </source>
</evidence>
<comment type="subcellular location">
    <subcellularLocation>
        <location evidence="1">Cell envelope</location>
    </subcellularLocation>
</comment>
<organism evidence="11 12">
    <name type="scientific">Panacibacter ginsenosidivorans</name>
    <dbReference type="NCBI Taxonomy" id="1813871"/>
    <lineage>
        <taxon>Bacteria</taxon>
        <taxon>Pseudomonadati</taxon>
        <taxon>Bacteroidota</taxon>
        <taxon>Chitinophagia</taxon>
        <taxon>Chitinophagales</taxon>
        <taxon>Chitinophagaceae</taxon>
        <taxon>Panacibacter</taxon>
    </lineage>
</organism>
<evidence type="ECO:0000256" key="6">
    <source>
        <dbReference type="ARBA" id="ARBA00023004"/>
    </source>
</evidence>
<dbReference type="InterPro" id="IPR004852">
    <property type="entry name" value="Di-haem_cyt_c_peroxidsae"/>
</dbReference>
<dbReference type="GO" id="GO:0009055">
    <property type="term" value="F:electron transfer activity"/>
    <property type="evidence" value="ECO:0007669"/>
    <property type="project" value="InterPro"/>
</dbReference>
<dbReference type="InterPro" id="IPR009056">
    <property type="entry name" value="Cyt_c-like_dom"/>
</dbReference>
<dbReference type="PANTHER" id="PTHR30600">
    <property type="entry name" value="CYTOCHROME C PEROXIDASE-RELATED"/>
    <property type="match status" value="1"/>
</dbReference>
<dbReference type="InterPro" id="IPR036909">
    <property type="entry name" value="Cyt_c-like_dom_sf"/>
</dbReference>
<keyword evidence="3 7" id="KW-0479">Metal-binding</keyword>
<dbReference type="GO" id="GO:0004130">
    <property type="term" value="F:cytochrome-c peroxidase activity"/>
    <property type="evidence" value="ECO:0007669"/>
    <property type="project" value="TreeGrafter"/>
</dbReference>
<evidence type="ECO:0000256" key="5">
    <source>
        <dbReference type="ARBA" id="ARBA00023002"/>
    </source>
</evidence>
<name>A0A5B8V3Q1_9BACT</name>
<accession>A0A5B8V3Q1</accession>
<sequence length="442" mass="48345">MKKILATLALVAFFLYACQKTDVQHIDHVTAADLSDAKDLSAMIQPMSNDYASIPQDPQNPLNADKVELGKLLFHETRLGLNPKQTEGLHTYSCASCHHAEAGFQSGLTQAISEGGSGFGIAGELRIPSAIYQTENIDVQPIRAPSLLGSAYQDIMLWNGELGGVGLNIGTENLWTSDGNSNNFTGLYGLEILGLASRQKHRLNPDTAWLASNETYKNLFDLAFPELPDTERINSRTVSLALAAYQRTLLANQSPFQRYLRGDLKAMTKAEKDGKSLFFGKAKCSNCHNGPALNSMQFVALGMNDMQNGVNGAFNVAPDNRESKGRGGFTGKARDIYKFKVPQLYNLRDVTALGHGGSFSSVEEVIRYKNAGIPQNANVPLSQLSKMFQPLGLTEDEIGKLVKFVRDALYDPNLVRYEPASLPSGNCFPNNDEQSRIDRGCQ</sequence>
<feature type="domain" description="Cytochrome c" evidence="10">
    <location>
        <begin position="269"/>
        <end position="409"/>
    </location>
</feature>
<feature type="compositionally biased region" description="Polar residues" evidence="8">
    <location>
        <begin position="423"/>
        <end position="432"/>
    </location>
</feature>
<evidence type="ECO:0000256" key="9">
    <source>
        <dbReference type="SAM" id="SignalP"/>
    </source>
</evidence>
<evidence type="ECO:0000313" key="11">
    <source>
        <dbReference type="EMBL" id="QEC65832.1"/>
    </source>
</evidence>
<feature type="signal peptide" evidence="9">
    <location>
        <begin position="1"/>
        <end position="17"/>
    </location>
</feature>
<keyword evidence="6 7" id="KW-0408">Iron</keyword>
<dbReference type="KEGG" id="pgin:FRZ67_00385"/>
<evidence type="ECO:0000256" key="8">
    <source>
        <dbReference type="SAM" id="MobiDB-lite"/>
    </source>
</evidence>
<dbReference type="Proteomes" id="UP000321533">
    <property type="component" value="Chromosome"/>
</dbReference>
<keyword evidence="5" id="KW-0560">Oxidoreductase</keyword>
<reference evidence="11 12" key="1">
    <citation type="journal article" date="2016" name="Int. J. Syst. Evol. Microbiol.">
        <title>Panacibacter ginsenosidivorans gen. nov., sp. nov., with ginsenoside converting activity isolated from soil of a ginseng field.</title>
        <authorList>
            <person name="Siddiqi M.Z."/>
            <person name="Muhammad Shafi S."/>
            <person name="Choi K.D."/>
            <person name="Im W.T."/>
        </authorList>
    </citation>
    <scope>NUCLEOTIDE SEQUENCE [LARGE SCALE GENOMIC DNA]</scope>
    <source>
        <strain evidence="11 12">Gsoil1550</strain>
    </source>
</reference>
<dbReference type="AlphaFoldDB" id="A0A5B8V3Q1"/>
<keyword evidence="4 9" id="KW-0732">Signal</keyword>
<evidence type="ECO:0000256" key="4">
    <source>
        <dbReference type="ARBA" id="ARBA00022729"/>
    </source>
</evidence>
<evidence type="ECO:0000256" key="2">
    <source>
        <dbReference type="ARBA" id="ARBA00022617"/>
    </source>
</evidence>
<dbReference type="OrthoDB" id="9805202at2"/>
<dbReference type="InterPro" id="IPR051395">
    <property type="entry name" value="Cytochrome_c_Peroxidase/MauG"/>
</dbReference>
<dbReference type="PROSITE" id="PS51257">
    <property type="entry name" value="PROKAR_LIPOPROTEIN"/>
    <property type="match status" value="1"/>
</dbReference>
<keyword evidence="12" id="KW-1185">Reference proteome</keyword>
<feature type="region of interest" description="Disordered" evidence="8">
    <location>
        <begin position="421"/>
        <end position="442"/>
    </location>
</feature>
<feature type="chain" id="PRO_5022764079" evidence="9">
    <location>
        <begin position="18"/>
        <end position="442"/>
    </location>
</feature>
<dbReference type="Gene3D" id="1.10.760.10">
    <property type="entry name" value="Cytochrome c-like domain"/>
    <property type="match status" value="2"/>
</dbReference>
<evidence type="ECO:0000259" key="10">
    <source>
        <dbReference type="PROSITE" id="PS51007"/>
    </source>
</evidence>
<feature type="compositionally biased region" description="Basic and acidic residues" evidence="8">
    <location>
        <begin position="433"/>
        <end position="442"/>
    </location>
</feature>
<dbReference type="GO" id="GO:0046872">
    <property type="term" value="F:metal ion binding"/>
    <property type="evidence" value="ECO:0007669"/>
    <property type="project" value="UniProtKB-KW"/>
</dbReference>
<evidence type="ECO:0000313" key="12">
    <source>
        <dbReference type="Proteomes" id="UP000321533"/>
    </source>
</evidence>
<keyword evidence="11" id="KW-0575">Peroxidase</keyword>
<protein>
    <submittedName>
        <fullName evidence="11">Cytochrome-c peroxidase</fullName>
    </submittedName>
</protein>
<keyword evidence="2 7" id="KW-0349">Heme</keyword>
<evidence type="ECO:0000256" key="3">
    <source>
        <dbReference type="ARBA" id="ARBA00022723"/>
    </source>
</evidence>
<gene>
    <name evidence="11" type="ORF">FRZ67_00385</name>
</gene>
<dbReference type="GO" id="GO:0020037">
    <property type="term" value="F:heme binding"/>
    <property type="evidence" value="ECO:0007669"/>
    <property type="project" value="InterPro"/>
</dbReference>
<dbReference type="RefSeq" id="WP_147187632.1">
    <property type="nucleotide sequence ID" value="NZ_CP042435.1"/>
</dbReference>
<dbReference type="Pfam" id="PF03150">
    <property type="entry name" value="CCP_MauG"/>
    <property type="match status" value="1"/>
</dbReference>
<dbReference type="EMBL" id="CP042435">
    <property type="protein sequence ID" value="QEC65832.1"/>
    <property type="molecule type" value="Genomic_DNA"/>
</dbReference>
<dbReference type="PROSITE" id="PS51007">
    <property type="entry name" value="CYTC"/>
    <property type="match status" value="1"/>
</dbReference>
<evidence type="ECO:0000256" key="1">
    <source>
        <dbReference type="ARBA" id="ARBA00004196"/>
    </source>
</evidence>
<proteinExistence type="predicted"/>
<dbReference type="SUPFAM" id="SSF46626">
    <property type="entry name" value="Cytochrome c"/>
    <property type="match status" value="2"/>
</dbReference>
<dbReference type="GO" id="GO:0030313">
    <property type="term" value="C:cell envelope"/>
    <property type="evidence" value="ECO:0007669"/>
    <property type="project" value="UniProtKB-SubCell"/>
</dbReference>